<dbReference type="PROSITE" id="PS51464">
    <property type="entry name" value="SIS"/>
    <property type="match status" value="1"/>
</dbReference>
<reference evidence="2 5" key="3">
    <citation type="submission" date="2020-07" db="EMBL/GenBank/DDBJ databases">
        <title>Bacterial metabolism rescues the inhibition of intestinal drug absorption by food and drug additives.</title>
        <authorList>
            <person name="Zou L."/>
            <person name="Spanogiannopoulos P."/>
            <person name="Chien H.-C."/>
            <person name="Pieper L.M."/>
            <person name="Cai W."/>
            <person name="Khuri N."/>
            <person name="Pottel J."/>
            <person name="Vora B."/>
            <person name="Ni Z."/>
            <person name="Tsakalozou E."/>
            <person name="Zhang W."/>
            <person name="Shoichet B.K."/>
            <person name="Giacomini K.M."/>
            <person name="Turnbaugh P.J."/>
        </authorList>
    </citation>
    <scope>NUCLEOTIDE SEQUENCE [LARGE SCALE GENOMIC DNA]</scope>
    <source>
        <strain evidence="2 5">F22</strain>
    </source>
</reference>
<name>A0A174PL13_9FIRM</name>
<dbReference type="Gene3D" id="1.10.10.2240">
    <property type="match status" value="1"/>
</dbReference>
<reference evidence="3 4" key="1">
    <citation type="submission" date="2018-08" db="EMBL/GenBank/DDBJ databases">
        <title>A genome reference for cultivated species of the human gut microbiota.</title>
        <authorList>
            <person name="Zou Y."/>
            <person name="Xue W."/>
            <person name="Luo G."/>
        </authorList>
    </citation>
    <scope>NUCLEOTIDE SEQUENCE [LARGE SCALE GENOMIC DNA]</scope>
    <source>
        <strain evidence="3 4">AF18-12LB</strain>
    </source>
</reference>
<dbReference type="PANTHER" id="PTHR10937">
    <property type="entry name" value="GLUCOSAMINE--FRUCTOSE-6-PHOSPHATE AMINOTRANSFERASE, ISOMERIZING"/>
    <property type="match status" value="1"/>
</dbReference>
<dbReference type="GO" id="GO:0097367">
    <property type="term" value="F:carbohydrate derivative binding"/>
    <property type="evidence" value="ECO:0007669"/>
    <property type="project" value="InterPro"/>
</dbReference>
<dbReference type="RefSeq" id="WP_055297503.1">
    <property type="nucleotide sequence ID" value="NZ_JABWDC010000060.1"/>
</dbReference>
<dbReference type="Proteomes" id="UP000554488">
    <property type="component" value="Unassembled WGS sequence"/>
</dbReference>
<keyword evidence="2" id="KW-0413">Isomerase</keyword>
<dbReference type="Gene3D" id="3.40.50.10490">
    <property type="entry name" value="Glucose-6-phosphate isomerase like protein, domain 1"/>
    <property type="match status" value="1"/>
</dbReference>
<evidence type="ECO:0000313" key="4">
    <source>
        <dbReference type="Proteomes" id="UP000283360"/>
    </source>
</evidence>
<dbReference type="InterPro" id="IPR046348">
    <property type="entry name" value="SIS_dom_sf"/>
</dbReference>
<dbReference type="GO" id="GO:0004360">
    <property type="term" value="F:glutamine-fructose-6-phosphate transaminase (isomerizing) activity"/>
    <property type="evidence" value="ECO:0007669"/>
    <property type="project" value="TreeGrafter"/>
</dbReference>
<accession>A0A174PL13</accession>
<dbReference type="Gene3D" id="3.40.50.12570">
    <property type="match status" value="1"/>
</dbReference>
<protein>
    <submittedName>
        <fullName evidence="2">Sugar isomerase</fullName>
    </submittedName>
</protein>
<evidence type="ECO:0000313" key="5">
    <source>
        <dbReference type="Proteomes" id="UP000554488"/>
    </source>
</evidence>
<evidence type="ECO:0000313" key="2">
    <source>
        <dbReference type="EMBL" id="NUN87470.1"/>
    </source>
</evidence>
<dbReference type="PANTHER" id="PTHR10937:SF14">
    <property type="entry name" value="FRUCTOSELYSINE 6-PHOSPHATE DEGLYCASE"/>
    <property type="match status" value="1"/>
</dbReference>
<dbReference type="GO" id="GO:0006047">
    <property type="term" value="P:UDP-N-acetylglucosamine metabolic process"/>
    <property type="evidence" value="ECO:0007669"/>
    <property type="project" value="TreeGrafter"/>
</dbReference>
<proteinExistence type="predicted"/>
<comment type="caution">
    <text evidence="2">The sequence shown here is derived from an EMBL/GenBank/DDBJ whole genome shotgun (WGS) entry which is preliminary data.</text>
</comment>
<sequence>MEIRELIEKIVKEMEEKGGLKNVVWVAAGGSNDGHYAAQYFMDRESTAVRSQMITSSEFEFAAPKCIGENTIAVITSMRGTKETIEAAKVAKELGAVTISQYVDESGLTEVCDYNVQYGSIWEDDEDQGRTNAGNALRIAMAIVDVTEGYKNYADAMDAFEKIQPAYVRAREYCRPLAKKWADQVKDEKTITVIASGPAYGSGHIFSTCNILEMLQIQSPTFNSCDFFHGPFEITDKNGAFFLLVADGRTRKADERAITFLKKYAGEKVYILDAKELGLDNLKDSVSEYFNHLLFTPILNNVYMKALSEATGIDYTTRRYMWKVEY</sequence>
<dbReference type="GO" id="GO:0016853">
    <property type="term" value="F:isomerase activity"/>
    <property type="evidence" value="ECO:0007669"/>
    <property type="project" value="UniProtKB-KW"/>
</dbReference>
<dbReference type="GO" id="GO:0006002">
    <property type="term" value="P:fructose 6-phosphate metabolic process"/>
    <property type="evidence" value="ECO:0007669"/>
    <property type="project" value="TreeGrafter"/>
</dbReference>
<gene>
    <name evidence="3" type="ORF">DWX03_07675</name>
    <name evidence="2" type="ORF">HUU93_12850</name>
</gene>
<evidence type="ECO:0000259" key="1">
    <source>
        <dbReference type="PROSITE" id="PS51464"/>
    </source>
</evidence>
<dbReference type="InterPro" id="IPR001347">
    <property type="entry name" value="SIS_dom"/>
</dbReference>
<keyword evidence="4" id="KW-1185">Reference proteome</keyword>
<dbReference type="Proteomes" id="UP000283360">
    <property type="component" value="Unassembled WGS sequence"/>
</dbReference>
<evidence type="ECO:0000313" key="3">
    <source>
        <dbReference type="EMBL" id="RGT90282.1"/>
    </source>
</evidence>
<dbReference type="AlphaFoldDB" id="A0A174PL13"/>
<dbReference type="EMBL" id="JABWDC010000060">
    <property type="protein sequence ID" value="NUN87470.1"/>
    <property type="molecule type" value="Genomic_DNA"/>
</dbReference>
<dbReference type="EMBL" id="QRXJ01000008">
    <property type="protein sequence ID" value="RGT90282.1"/>
    <property type="molecule type" value="Genomic_DNA"/>
</dbReference>
<feature type="domain" description="SIS" evidence="1">
    <location>
        <begin position="10"/>
        <end position="162"/>
    </location>
</feature>
<dbReference type="SUPFAM" id="SSF53697">
    <property type="entry name" value="SIS domain"/>
    <property type="match status" value="1"/>
</dbReference>
<organism evidence="2 5">
    <name type="scientific">Coprococcus comes</name>
    <dbReference type="NCBI Taxonomy" id="410072"/>
    <lineage>
        <taxon>Bacteria</taxon>
        <taxon>Bacillati</taxon>
        <taxon>Bacillota</taxon>
        <taxon>Clostridia</taxon>
        <taxon>Lachnospirales</taxon>
        <taxon>Lachnospiraceae</taxon>
        <taxon>Coprococcus</taxon>
    </lineage>
</organism>
<dbReference type="GO" id="GO:0006487">
    <property type="term" value="P:protein N-linked glycosylation"/>
    <property type="evidence" value="ECO:0007669"/>
    <property type="project" value="TreeGrafter"/>
</dbReference>
<dbReference type="OrthoDB" id="9782098at2"/>
<reference evidence="2 5" key="2">
    <citation type="submission" date="2020-04" db="EMBL/GenBank/DDBJ databases">
        <authorList>
            <person name="Pieper L."/>
        </authorList>
    </citation>
    <scope>NUCLEOTIDE SEQUENCE [LARGE SCALE GENOMIC DNA]</scope>
    <source>
        <strain evidence="2 5">F22</strain>
    </source>
</reference>